<feature type="region of interest" description="Disordered" evidence="20">
    <location>
        <begin position="28"/>
        <end position="87"/>
    </location>
</feature>
<dbReference type="GO" id="GO:0005874">
    <property type="term" value="C:microtubule"/>
    <property type="evidence" value="ECO:0007669"/>
    <property type="project" value="UniProtKB-KW"/>
</dbReference>
<evidence type="ECO:0000256" key="15">
    <source>
        <dbReference type="ARBA" id="ARBA00023306"/>
    </source>
</evidence>
<evidence type="ECO:0000256" key="8">
    <source>
        <dbReference type="ARBA" id="ARBA00022701"/>
    </source>
</evidence>
<dbReference type="PANTHER" id="PTHR28216:SF1">
    <property type="entry name" value="DASH COMPLEX SUBUNIT DUO1"/>
    <property type="match status" value="1"/>
</dbReference>
<evidence type="ECO:0000256" key="14">
    <source>
        <dbReference type="ARBA" id="ARBA00023242"/>
    </source>
</evidence>
<dbReference type="GO" id="GO:0051301">
    <property type="term" value="P:cell division"/>
    <property type="evidence" value="ECO:0007669"/>
    <property type="project" value="UniProtKB-KW"/>
</dbReference>
<keyword evidence="5" id="KW-0158">Chromosome</keyword>
<dbReference type="STRING" id="796604.A0A2X0NZ40"/>
<dbReference type="PANTHER" id="PTHR28216">
    <property type="entry name" value="DASH COMPLEX SUBUNIT DUO1"/>
    <property type="match status" value="1"/>
</dbReference>
<keyword evidence="7" id="KW-0132">Cell division</keyword>
<proteinExistence type="inferred from homology"/>
<evidence type="ECO:0000313" key="22">
    <source>
        <dbReference type="Proteomes" id="UP000249464"/>
    </source>
</evidence>
<evidence type="ECO:0000256" key="2">
    <source>
        <dbReference type="ARBA" id="ARBA00004186"/>
    </source>
</evidence>
<feature type="region of interest" description="Disordered" evidence="20">
    <location>
        <begin position="330"/>
        <end position="428"/>
    </location>
</feature>
<keyword evidence="12 19" id="KW-0175">Coiled coil</keyword>
<keyword evidence="10" id="KW-0159">Chromosome partition</keyword>
<evidence type="ECO:0000256" key="4">
    <source>
        <dbReference type="ARBA" id="ARBA00005366"/>
    </source>
</evidence>
<keyword evidence="14" id="KW-0539">Nucleus</keyword>
<evidence type="ECO:0000256" key="19">
    <source>
        <dbReference type="SAM" id="Coils"/>
    </source>
</evidence>
<keyword evidence="9" id="KW-0498">Mitosis</keyword>
<comment type="similarity">
    <text evidence="4">Belongs to the DASH complex DUO1 family.</text>
</comment>
<feature type="compositionally biased region" description="Polar residues" evidence="20">
    <location>
        <begin position="367"/>
        <end position="377"/>
    </location>
</feature>
<feature type="compositionally biased region" description="Acidic residues" evidence="20">
    <location>
        <begin position="47"/>
        <end position="56"/>
    </location>
</feature>
<evidence type="ECO:0000256" key="1">
    <source>
        <dbReference type="ARBA" id="ARBA00004123"/>
    </source>
</evidence>
<keyword evidence="11" id="KW-0995">Kinetochore</keyword>
<evidence type="ECO:0000256" key="9">
    <source>
        <dbReference type="ARBA" id="ARBA00022776"/>
    </source>
</evidence>
<reference evidence="21 22" key="1">
    <citation type="submission" date="2016-11" db="EMBL/GenBank/DDBJ databases">
        <authorList>
            <person name="Jaros S."/>
            <person name="Januszkiewicz K."/>
            <person name="Wedrychowicz H."/>
        </authorList>
    </citation>
    <scope>NUCLEOTIDE SEQUENCE [LARGE SCALE GENOMIC DNA]</scope>
</reference>
<evidence type="ECO:0000256" key="12">
    <source>
        <dbReference type="ARBA" id="ARBA00023054"/>
    </source>
</evidence>
<dbReference type="AlphaFoldDB" id="A0A2X0NZ40"/>
<feature type="compositionally biased region" description="Low complexity" evidence="20">
    <location>
        <begin position="391"/>
        <end position="409"/>
    </location>
</feature>
<feature type="region of interest" description="Disordered" evidence="20">
    <location>
        <begin position="110"/>
        <end position="176"/>
    </location>
</feature>
<gene>
    <name evidence="21" type="primary">BQ5605_C017g08513</name>
    <name evidence="21" type="ORF">BQ5605_C017G08513</name>
</gene>
<dbReference type="GO" id="GO:0042729">
    <property type="term" value="C:DASH complex"/>
    <property type="evidence" value="ECO:0007669"/>
    <property type="project" value="InterPro"/>
</dbReference>
<evidence type="ECO:0000256" key="5">
    <source>
        <dbReference type="ARBA" id="ARBA00022454"/>
    </source>
</evidence>
<feature type="compositionally biased region" description="Low complexity" evidence="20">
    <location>
        <begin position="116"/>
        <end position="131"/>
    </location>
</feature>
<evidence type="ECO:0000256" key="11">
    <source>
        <dbReference type="ARBA" id="ARBA00022838"/>
    </source>
</evidence>
<evidence type="ECO:0000256" key="6">
    <source>
        <dbReference type="ARBA" id="ARBA00022490"/>
    </source>
</evidence>
<evidence type="ECO:0000256" key="17">
    <source>
        <dbReference type="ARBA" id="ARBA00044152"/>
    </source>
</evidence>
<keyword evidence="15" id="KW-0131">Cell cycle</keyword>
<dbReference type="Proteomes" id="UP000249464">
    <property type="component" value="Unassembled WGS sequence"/>
</dbReference>
<evidence type="ECO:0000256" key="7">
    <source>
        <dbReference type="ARBA" id="ARBA00022618"/>
    </source>
</evidence>
<keyword evidence="22" id="KW-1185">Reference proteome</keyword>
<keyword evidence="6" id="KW-0963">Cytoplasm</keyword>
<organism evidence="21 22">
    <name type="scientific">Microbotryum silenes-dioicae</name>
    <dbReference type="NCBI Taxonomy" id="796604"/>
    <lineage>
        <taxon>Eukaryota</taxon>
        <taxon>Fungi</taxon>
        <taxon>Dikarya</taxon>
        <taxon>Basidiomycota</taxon>
        <taxon>Pucciniomycotina</taxon>
        <taxon>Microbotryomycetes</taxon>
        <taxon>Microbotryales</taxon>
        <taxon>Microbotryaceae</taxon>
        <taxon>Microbotryum</taxon>
    </lineage>
</organism>
<sequence>MPPSHPDSPPTTNLSDLVLSANDNLLADSSVAFPSPSSSSRPLNDGQLDEDDDDTFLFDQASTSKSTLTSSSLGGTQDNTRGGVSQGGVGVVFGGSMGVFESDPMKATTSGRLEETGLPGSSSSKTTTTGSRQPKTSYEAAAERQRQRQRGQTNEDGIPLDLDGEDDQQASDTDLSDQAMQAMGLTEAEIKRVHQLRAEKDGLRDMNGMLGDMVNSIKGVETKLKVRSKNAIGVAARGQVCTNNATTTHELLDLYSRLSSQAEHTQNLLLDPQFRGASADAAVREAQQAEALRIQQEEEERVQREAREREEARLMREQELATSVVGQNGVVRGSARGGPRGTSTRGLRGVRSVSSGLSGRNTSSSVNASTISTTSSMGAAVPGAGRGRPGATGTVTGVRGVRGLRSRVGVVGGRGASAGRGGSGSSMS</sequence>
<keyword evidence="13" id="KW-0206">Cytoskeleton</keyword>
<name>A0A2X0NZ40_9BASI</name>
<protein>
    <recommendedName>
        <fullName evidence="17">DASH complex subunit DUO1</fullName>
    </recommendedName>
    <alternativeName>
        <fullName evidence="18">Outer kinetochore protein DUO1</fullName>
    </alternativeName>
</protein>
<keyword evidence="16" id="KW-0137">Centromere</keyword>
<evidence type="ECO:0000256" key="20">
    <source>
        <dbReference type="SAM" id="MobiDB-lite"/>
    </source>
</evidence>
<evidence type="ECO:0000256" key="18">
    <source>
        <dbReference type="ARBA" id="ARBA00044358"/>
    </source>
</evidence>
<comment type="subcellular location">
    <subcellularLocation>
        <location evidence="3">Chromosome</location>
        <location evidence="3">Centromere</location>
        <location evidence="3">Kinetochore</location>
    </subcellularLocation>
    <subcellularLocation>
        <location evidence="2">Cytoplasm</location>
        <location evidence="2">Cytoskeleton</location>
        <location evidence="2">Spindle</location>
    </subcellularLocation>
    <subcellularLocation>
        <location evidence="1">Nucleus</location>
    </subcellularLocation>
</comment>
<dbReference type="EMBL" id="FQNC01000017">
    <property type="protein sequence ID" value="SGY20182.1"/>
    <property type="molecule type" value="Genomic_DNA"/>
</dbReference>
<dbReference type="GO" id="GO:0000278">
    <property type="term" value="P:mitotic cell cycle"/>
    <property type="evidence" value="ECO:0007669"/>
    <property type="project" value="InterPro"/>
</dbReference>
<evidence type="ECO:0000256" key="3">
    <source>
        <dbReference type="ARBA" id="ARBA00004629"/>
    </source>
</evidence>
<feature type="compositionally biased region" description="Low complexity" evidence="20">
    <location>
        <begin position="57"/>
        <end position="76"/>
    </location>
</feature>
<dbReference type="GO" id="GO:0072686">
    <property type="term" value="C:mitotic spindle"/>
    <property type="evidence" value="ECO:0007669"/>
    <property type="project" value="InterPro"/>
</dbReference>
<accession>A0A2X0NZ40</accession>
<dbReference type="GO" id="GO:0007059">
    <property type="term" value="P:chromosome segregation"/>
    <property type="evidence" value="ECO:0007669"/>
    <property type="project" value="UniProtKB-KW"/>
</dbReference>
<feature type="compositionally biased region" description="Low complexity" evidence="20">
    <location>
        <begin position="345"/>
        <end position="366"/>
    </location>
</feature>
<dbReference type="InterPro" id="IPR013960">
    <property type="entry name" value="DASH_Duo1"/>
</dbReference>
<evidence type="ECO:0000256" key="16">
    <source>
        <dbReference type="ARBA" id="ARBA00023328"/>
    </source>
</evidence>
<evidence type="ECO:0000256" key="13">
    <source>
        <dbReference type="ARBA" id="ARBA00023212"/>
    </source>
</evidence>
<feature type="compositionally biased region" description="Low complexity" evidence="20">
    <location>
        <begin position="29"/>
        <end position="46"/>
    </location>
</feature>
<evidence type="ECO:0000313" key="21">
    <source>
        <dbReference type="EMBL" id="SGY20182.1"/>
    </source>
</evidence>
<keyword evidence="8" id="KW-0493">Microtubule</keyword>
<feature type="coiled-coil region" evidence="19">
    <location>
        <begin position="279"/>
        <end position="315"/>
    </location>
</feature>
<evidence type="ECO:0000256" key="10">
    <source>
        <dbReference type="ARBA" id="ARBA00022829"/>
    </source>
</evidence>
<feature type="compositionally biased region" description="Gly residues" evidence="20">
    <location>
        <begin position="410"/>
        <end position="428"/>
    </location>
</feature>
<dbReference type="Pfam" id="PF08651">
    <property type="entry name" value="DASH_Duo1"/>
    <property type="match status" value="1"/>
</dbReference>